<feature type="transmembrane region" description="Helical" evidence="8">
    <location>
        <begin position="84"/>
        <end position="103"/>
    </location>
</feature>
<dbReference type="PANTHER" id="PTHR30561:SF0">
    <property type="entry name" value="GUANIDINIUM EXPORTER"/>
    <property type="match status" value="1"/>
</dbReference>
<keyword evidence="5 8" id="KW-1133">Transmembrane helix</keyword>
<comment type="subcellular location">
    <subcellularLocation>
        <location evidence="1 7">Cell membrane</location>
        <topology evidence="1 7">Multi-pass membrane protein</topology>
    </subcellularLocation>
</comment>
<evidence type="ECO:0000256" key="2">
    <source>
        <dbReference type="ARBA" id="ARBA00022448"/>
    </source>
</evidence>
<evidence type="ECO:0000256" key="5">
    <source>
        <dbReference type="ARBA" id="ARBA00022989"/>
    </source>
</evidence>
<dbReference type="Pfam" id="PF00893">
    <property type="entry name" value="Multi_Drug_Res"/>
    <property type="match status" value="1"/>
</dbReference>
<evidence type="ECO:0000256" key="4">
    <source>
        <dbReference type="ARBA" id="ARBA00022692"/>
    </source>
</evidence>
<evidence type="ECO:0000256" key="3">
    <source>
        <dbReference type="ARBA" id="ARBA00022475"/>
    </source>
</evidence>
<feature type="transmembrane region" description="Helical" evidence="8">
    <location>
        <begin position="57"/>
        <end position="78"/>
    </location>
</feature>
<evidence type="ECO:0000256" key="8">
    <source>
        <dbReference type="SAM" id="Phobius"/>
    </source>
</evidence>
<proteinExistence type="inferred from homology"/>
<keyword evidence="2" id="KW-0813">Transport</keyword>
<evidence type="ECO:0000256" key="1">
    <source>
        <dbReference type="ARBA" id="ARBA00004651"/>
    </source>
</evidence>
<dbReference type="SUPFAM" id="SSF103481">
    <property type="entry name" value="Multidrug resistance efflux transporter EmrE"/>
    <property type="match status" value="1"/>
</dbReference>
<keyword evidence="4 7" id="KW-0812">Transmembrane</keyword>
<comment type="caution">
    <text evidence="9">The sequence shown here is derived from an EMBL/GenBank/DDBJ whole genome shotgun (WGS) entry which is preliminary data.</text>
</comment>
<sequence>MDWIFLVIAGFGELVGVTGINKINQKKTVGNFVFLIGGFMTSFLFLSFAMQTISMGTAYAVWTGIGTVGSVLVGMFFYNEPKSGWRILFIGMVISSAVGLKLIS</sequence>
<dbReference type="EMBL" id="JBDIML010000005">
    <property type="protein sequence ID" value="MEN2768397.1"/>
    <property type="molecule type" value="Genomic_DNA"/>
</dbReference>
<name>A0ABU9XJB7_9BACI</name>
<keyword evidence="3" id="KW-1003">Cell membrane</keyword>
<gene>
    <name evidence="9" type="ORF">ABC228_14535</name>
</gene>
<evidence type="ECO:0000256" key="7">
    <source>
        <dbReference type="RuleBase" id="RU003942"/>
    </source>
</evidence>
<dbReference type="PANTHER" id="PTHR30561">
    <property type="entry name" value="SMR FAMILY PROTON-DEPENDENT DRUG EFFLUX TRANSPORTER SUGE"/>
    <property type="match status" value="1"/>
</dbReference>
<dbReference type="Proteomes" id="UP001444625">
    <property type="component" value="Unassembled WGS sequence"/>
</dbReference>
<evidence type="ECO:0000313" key="9">
    <source>
        <dbReference type="EMBL" id="MEN2768397.1"/>
    </source>
</evidence>
<dbReference type="InterPro" id="IPR045324">
    <property type="entry name" value="Small_multidrug_res"/>
</dbReference>
<dbReference type="InterPro" id="IPR037185">
    <property type="entry name" value="EmrE-like"/>
</dbReference>
<keyword evidence="6 8" id="KW-0472">Membrane</keyword>
<feature type="transmembrane region" description="Helical" evidence="8">
    <location>
        <begin position="32"/>
        <end position="50"/>
    </location>
</feature>
<dbReference type="Gene3D" id="1.10.3730.20">
    <property type="match status" value="1"/>
</dbReference>
<reference evidence="9 10" key="1">
    <citation type="submission" date="2024-05" db="EMBL/GenBank/DDBJ databases">
        <authorList>
            <person name="Haq I."/>
            <person name="Ullah Z."/>
            <person name="Ahmad R."/>
            <person name="Li M."/>
            <person name="Tong Y."/>
        </authorList>
    </citation>
    <scope>NUCLEOTIDE SEQUENCE [LARGE SCALE GENOMIC DNA]</scope>
    <source>
        <strain evidence="9 10">16A2E</strain>
    </source>
</reference>
<dbReference type="RefSeq" id="WP_345825884.1">
    <property type="nucleotide sequence ID" value="NZ_JBDIML010000005.1"/>
</dbReference>
<keyword evidence="10" id="KW-1185">Reference proteome</keyword>
<evidence type="ECO:0000313" key="10">
    <source>
        <dbReference type="Proteomes" id="UP001444625"/>
    </source>
</evidence>
<protein>
    <submittedName>
        <fullName evidence="9">Multidrug efflux SMR transporter</fullName>
    </submittedName>
</protein>
<organism evidence="9 10">
    <name type="scientific">Ornithinibacillus xuwenensis</name>
    <dbReference type="NCBI Taxonomy" id="3144668"/>
    <lineage>
        <taxon>Bacteria</taxon>
        <taxon>Bacillati</taxon>
        <taxon>Bacillota</taxon>
        <taxon>Bacilli</taxon>
        <taxon>Bacillales</taxon>
        <taxon>Bacillaceae</taxon>
        <taxon>Ornithinibacillus</taxon>
    </lineage>
</organism>
<comment type="similarity">
    <text evidence="7">Belongs to the drug/metabolite transporter (DMT) superfamily. Small multidrug resistance (SMR) (TC 2.A.7.1) family.</text>
</comment>
<dbReference type="InterPro" id="IPR000390">
    <property type="entry name" value="Small_drug/metabolite_transptr"/>
</dbReference>
<evidence type="ECO:0000256" key="6">
    <source>
        <dbReference type="ARBA" id="ARBA00023136"/>
    </source>
</evidence>
<accession>A0ABU9XJB7</accession>